<feature type="transmembrane region" description="Helical" evidence="7">
    <location>
        <begin position="360"/>
        <end position="386"/>
    </location>
</feature>
<dbReference type="RefSeq" id="WP_281488287.1">
    <property type="nucleotide sequence ID" value="NZ_JASATX010000002.1"/>
</dbReference>
<keyword evidence="5 7" id="KW-1133">Transmembrane helix</keyword>
<proteinExistence type="predicted"/>
<name>A0AAW6T481_9MICO</name>
<dbReference type="PANTHER" id="PTHR33362:SF4">
    <property type="entry name" value="2,3-DIKETO-L-GULONATE TRAP TRANSPORTER LARGE PERMEASE PROTEIN YIAN"/>
    <property type="match status" value="1"/>
</dbReference>
<dbReference type="Proteomes" id="UP001321506">
    <property type="component" value="Unassembled WGS sequence"/>
</dbReference>
<evidence type="ECO:0000256" key="4">
    <source>
        <dbReference type="ARBA" id="ARBA00022692"/>
    </source>
</evidence>
<keyword evidence="10" id="KW-1185">Reference proteome</keyword>
<evidence type="ECO:0000256" key="1">
    <source>
        <dbReference type="ARBA" id="ARBA00004429"/>
    </source>
</evidence>
<evidence type="ECO:0000313" key="9">
    <source>
        <dbReference type="EMBL" id="MDI2098497.1"/>
    </source>
</evidence>
<dbReference type="NCBIfam" id="TIGR00786">
    <property type="entry name" value="dctM"/>
    <property type="match status" value="1"/>
</dbReference>
<dbReference type="EMBL" id="JASATX010000002">
    <property type="protein sequence ID" value="MDI2098497.1"/>
    <property type="molecule type" value="Genomic_DNA"/>
</dbReference>
<protein>
    <submittedName>
        <fullName evidence="9">TRAP transporter large permease</fullName>
    </submittedName>
</protein>
<feature type="transmembrane region" description="Helical" evidence="7">
    <location>
        <begin position="273"/>
        <end position="294"/>
    </location>
</feature>
<organism evidence="9 10">
    <name type="scientific">Ruicaihuangia caeni</name>
    <dbReference type="NCBI Taxonomy" id="3042517"/>
    <lineage>
        <taxon>Bacteria</taxon>
        <taxon>Bacillati</taxon>
        <taxon>Actinomycetota</taxon>
        <taxon>Actinomycetes</taxon>
        <taxon>Micrococcales</taxon>
        <taxon>Microbacteriaceae</taxon>
        <taxon>Ruicaihuangia</taxon>
    </lineage>
</organism>
<evidence type="ECO:0000259" key="8">
    <source>
        <dbReference type="Pfam" id="PF06808"/>
    </source>
</evidence>
<evidence type="ECO:0000256" key="2">
    <source>
        <dbReference type="ARBA" id="ARBA00022475"/>
    </source>
</evidence>
<reference evidence="9 10" key="1">
    <citation type="submission" date="2023-04" db="EMBL/GenBank/DDBJ databases">
        <title>Klugiella caeni sp. nov. isolated from the sludge of biochemical tank.</title>
        <authorList>
            <person name="Geng K."/>
        </authorList>
    </citation>
    <scope>NUCLEOTIDE SEQUENCE [LARGE SCALE GENOMIC DNA]</scope>
    <source>
        <strain evidence="9 10">YN-L-19</strain>
    </source>
</reference>
<keyword evidence="6 7" id="KW-0472">Membrane</keyword>
<feature type="transmembrane region" description="Helical" evidence="7">
    <location>
        <begin position="214"/>
        <end position="236"/>
    </location>
</feature>
<feature type="transmembrane region" description="Helical" evidence="7">
    <location>
        <begin position="135"/>
        <end position="159"/>
    </location>
</feature>
<dbReference type="Pfam" id="PF06808">
    <property type="entry name" value="DctM"/>
    <property type="match status" value="1"/>
</dbReference>
<sequence>MITALLFGVLLLLLLLGVPVAFAILATSLCYLLLAPGVKPFIAIQQFSGGLESFPLLAVPLFILAGVIMSHSGIAERIVGFANTLVGHTRGGLAQVNVLNSVVMGGMSGSANADAAMDSRVLVPQMVKHGYGRDFSGAVSAASSLLAVLIPPSIVLILYGLQANVSIGDLFMGGLLPAAVMAISMSLTVFFVAKRRGYQPTALRRPTASVVFRSTGRAFWALMMPVLLLVGLRIGVFTPTELSAVAVVYTLVIGMLIYRTVRVRDLGPLLSEATKTTGMVLLIIGAASAFGYVIRAERVPQVIAEAMLSITEDKWMLLIIINVMLLVLGMLIEPASLIILATPILAPLAVEIGVDPVHFGIIVALNLAIGGITPPVGTILFTVMSITGSRLGALVRELGPFYLCLIVALAIVVAVPALSTLLPSLT</sequence>
<evidence type="ECO:0000313" key="10">
    <source>
        <dbReference type="Proteomes" id="UP001321506"/>
    </source>
</evidence>
<evidence type="ECO:0000256" key="3">
    <source>
        <dbReference type="ARBA" id="ARBA00022519"/>
    </source>
</evidence>
<evidence type="ECO:0000256" key="5">
    <source>
        <dbReference type="ARBA" id="ARBA00022989"/>
    </source>
</evidence>
<dbReference type="GO" id="GO:0022857">
    <property type="term" value="F:transmembrane transporter activity"/>
    <property type="evidence" value="ECO:0007669"/>
    <property type="project" value="TreeGrafter"/>
</dbReference>
<evidence type="ECO:0000256" key="6">
    <source>
        <dbReference type="ARBA" id="ARBA00023136"/>
    </source>
</evidence>
<dbReference type="InterPro" id="IPR010656">
    <property type="entry name" value="DctM"/>
</dbReference>
<keyword evidence="2" id="KW-1003">Cell membrane</keyword>
<comment type="subcellular location">
    <subcellularLocation>
        <location evidence="1">Cell inner membrane</location>
        <topology evidence="1">Multi-pass membrane protein</topology>
    </subcellularLocation>
</comment>
<dbReference type="AlphaFoldDB" id="A0AAW6T481"/>
<feature type="transmembrane region" description="Helical" evidence="7">
    <location>
        <begin position="398"/>
        <end position="418"/>
    </location>
</feature>
<evidence type="ECO:0000256" key="7">
    <source>
        <dbReference type="SAM" id="Phobius"/>
    </source>
</evidence>
<keyword evidence="4 7" id="KW-0812">Transmembrane</keyword>
<dbReference type="PANTHER" id="PTHR33362">
    <property type="entry name" value="SIALIC ACID TRAP TRANSPORTER PERMEASE PROTEIN SIAT-RELATED"/>
    <property type="match status" value="1"/>
</dbReference>
<dbReference type="GO" id="GO:0005886">
    <property type="term" value="C:plasma membrane"/>
    <property type="evidence" value="ECO:0007669"/>
    <property type="project" value="UniProtKB-SubCell"/>
</dbReference>
<feature type="transmembrane region" description="Helical" evidence="7">
    <location>
        <begin position="242"/>
        <end position="261"/>
    </location>
</feature>
<feature type="domain" description="TRAP C4-dicarboxylate transport system permease DctM subunit" evidence="8">
    <location>
        <begin position="7"/>
        <end position="418"/>
    </location>
</feature>
<feature type="transmembrane region" description="Helical" evidence="7">
    <location>
        <begin position="47"/>
        <end position="68"/>
    </location>
</feature>
<gene>
    <name evidence="9" type="ORF">QF206_05915</name>
</gene>
<dbReference type="InterPro" id="IPR004681">
    <property type="entry name" value="TRAP_DctM"/>
</dbReference>
<keyword evidence="3" id="KW-0997">Cell inner membrane</keyword>
<accession>A0AAW6T481</accession>
<feature type="transmembrane region" description="Helical" evidence="7">
    <location>
        <begin position="171"/>
        <end position="193"/>
    </location>
</feature>
<comment type="caution">
    <text evidence="9">The sequence shown here is derived from an EMBL/GenBank/DDBJ whole genome shotgun (WGS) entry which is preliminary data.</text>
</comment>
<feature type="transmembrane region" description="Helical" evidence="7">
    <location>
        <begin position="314"/>
        <end position="332"/>
    </location>
</feature>
<dbReference type="PIRSF" id="PIRSF006066">
    <property type="entry name" value="HI0050"/>
    <property type="match status" value="1"/>
</dbReference>